<keyword evidence="4" id="KW-1185">Reference proteome</keyword>
<evidence type="ECO:0000256" key="1">
    <source>
        <dbReference type="SAM" id="MobiDB-lite"/>
    </source>
</evidence>
<evidence type="ECO:0000313" key="3">
    <source>
        <dbReference type="EMBL" id="OIJ98530.1"/>
    </source>
</evidence>
<proteinExistence type="predicted"/>
<comment type="caution">
    <text evidence="3">The sequence shown here is derived from an EMBL/GenBank/DDBJ whole genome shotgun (WGS) entry which is preliminary data.</text>
</comment>
<dbReference type="InterPro" id="IPR045482">
    <property type="entry name" value="fvmX2"/>
</dbReference>
<gene>
    <name evidence="3" type="ORF">BIV23_29725</name>
</gene>
<dbReference type="AlphaFoldDB" id="A0A1S2PYK1"/>
<organism evidence="3 4">
    <name type="scientific">Streptomyces monashensis</name>
    <dbReference type="NCBI Taxonomy" id="1678012"/>
    <lineage>
        <taxon>Bacteria</taxon>
        <taxon>Bacillati</taxon>
        <taxon>Actinomycetota</taxon>
        <taxon>Actinomycetes</taxon>
        <taxon>Kitasatosporales</taxon>
        <taxon>Streptomycetaceae</taxon>
        <taxon>Streptomyces</taxon>
    </lineage>
</organism>
<dbReference type="OrthoDB" id="3695780at2"/>
<feature type="domain" description="FtsH ternary system" evidence="2">
    <location>
        <begin position="1"/>
        <end position="261"/>
    </location>
</feature>
<feature type="region of interest" description="Disordered" evidence="1">
    <location>
        <begin position="166"/>
        <end position="204"/>
    </location>
</feature>
<reference evidence="3 4" key="1">
    <citation type="submission" date="2016-10" db="EMBL/GenBank/DDBJ databases">
        <title>Genome sequence of Streptomyces sp. MUSC 1.</title>
        <authorList>
            <person name="Lee L.-H."/>
            <person name="Ser H.-L."/>
            <person name="Law J.W.-F."/>
        </authorList>
    </citation>
    <scope>NUCLEOTIDE SEQUENCE [LARGE SCALE GENOMIC DNA]</scope>
    <source>
        <strain evidence="3 4">MUSC 1</strain>
    </source>
</reference>
<dbReference type="Proteomes" id="UP000179642">
    <property type="component" value="Unassembled WGS sequence"/>
</dbReference>
<accession>A0A1S2PYK1</accession>
<evidence type="ECO:0000259" key="2">
    <source>
        <dbReference type="Pfam" id="PF20000"/>
    </source>
</evidence>
<feature type="compositionally biased region" description="Basic and acidic residues" evidence="1">
    <location>
        <begin position="173"/>
        <end position="204"/>
    </location>
</feature>
<dbReference type="Pfam" id="PF20000">
    <property type="entry name" value="fvmX2"/>
    <property type="match status" value="1"/>
</dbReference>
<evidence type="ECO:0000313" key="4">
    <source>
        <dbReference type="Proteomes" id="UP000179642"/>
    </source>
</evidence>
<protein>
    <recommendedName>
        <fullName evidence="2">FtsH ternary system domain-containing protein</fullName>
    </recommendedName>
</protein>
<sequence>MCNPRRVRVRASSRLTRMWQEEISRTASVSTEVAAEATLRQEFGTLLGVPARKAFESALGADTRWTWQDDAYRLDTDHGVIVYHLATGEIEMTARLTDVVTAEAEVTRTLQGTVEVNAVAEESARYYDDSWGGLSRSVAERTARMQAQERADREAVEQIAREEEQQRLAGQRELADQRDDIDAEARAEAERRAAAGAGRRREELERDAAARLRDARTGLLRPVHEVLAVAYRDAIVTYAREHGAQDLRVDETDGMLNIRFEMEA</sequence>
<name>A0A1S2PYK1_9ACTN</name>
<dbReference type="RefSeq" id="WP_071384073.1">
    <property type="nucleotide sequence ID" value="NZ_MLYO01000054.1"/>
</dbReference>
<dbReference type="EMBL" id="MLYO01000054">
    <property type="protein sequence ID" value="OIJ98530.1"/>
    <property type="molecule type" value="Genomic_DNA"/>
</dbReference>